<dbReference type="RefSeq" id="WP_331852252.1">
    <property type="nucleotide sequence ID" value="NZ_AP019309.1"/>
</dbReference>
<gene>
    <name evidence="1" type="ORF">SG0102_07330</name>
</gene>
<dbReference type="Proteomes" id="UP000268059">
    <property type="component" value="Chromosome"/>
</dbReference>
<dbReference type="SUPFAM" id="SSF56784">
    <property type="entry name" value="HAD-like"/>
    <property type="match status" value="1"/>
</dbReference>
<dbReference type="PANTHER" id="PTHR10000">
    <property type="entry name" value="PHOSPHOSERINE PHOSPHATASE"/>
    <property type="match status" value="1"/>
</dbReference>
<dbReference type="GO" id="GO:0000287">
    <property type="term" value="F:magnesium ion binding"/>
    <property type="evidence" value="ECO:0007669"/>
    <property type="project" value="TreeGrafter"/>
</dbReference>
<dbReference type="PANTHER" id="PTHR10000:SF25">
    <property type="entry name" value="PHOSPHATASE YKRA-RELATED"/>
    <property type="match status" value="1"/>
</dbReference>
<dbReference type="SFLD" id="SFLDS00003">
    <property type="entry name" value="Haloacid_Dehalogenase"/>
    <property type="match status" value="1"/>
</dbReference>
<dbReference type="GO" id="GO:0005829">
    <property type="term" value="C:cytosol"/>
    <property type="evidence" value="ECO:0007669"/>
    <property type="project" value="TreeGrafter"/>
</dbReference>
<dbReference type="InterPro" id="IPR036412">
    <property type="entry name" value="HAD-like_sf"/>
</dbReference>
<dbReference type="NCBIfam" id="TIGR00099">
    <property type="entry name" value="Cof-subfamily"/>
    <property type="match status" value="1"/>
</dbReference>
<dbReference type="Gene3D" id="3.30.1240.10">
    <property type="match status" value="1"/>
</dbReference>
<proteinExistence type="predicted"/>
<dbReference type="InterPro" id="IPR023214">
    <property type="entry name" value="HAD_sf"/>
</dbReference>
<keyword evidence="2" id="KW-1185">Reference proteome</keyword>
<dbReference type="InterPro" id="IPR006379">
    <property type="entry name" value="HAD-SF_hydro_IIB"/>
</dbReference>
<dbReference type="PROSITE" id="PS01229">
    <property type="entry name" value="COF_2"/>
    <property type="match status" value="1"/>
</dbReference>
<protein>
    <submittedName>
        <fullName evidence="1">Haloacid dehalogenase</fullName>
    </submittedName>
</protein>
<dbReference type="NCBIfam" id="TIGR01484">
    <property type="entry name" value="HAD-SF-IIB"/>
    <property type="match status" value="1"/>
</dbReference>
<accession>A0A3G9JRU2</accession>
<evidence type="ECO:0000313" key="2">
    <source>
        <dbReference type="Proteomes" id="UP000268059"/>
    </source>
</evidence>
<dbReference type="Pfam" id="PF08282">
    <property type="entry name" value="Hydrolase_3"/>
    <property type="match status" value="1"/>
</dbReference>
<dbReference type="KEGG" id="ebm:SG0102_07330"/>
<dbReference type="InParanoid" id="A0A3G9JRU2"/>
<evidence type="ECO:0000313" key="1">
    <source>
        <dbReference type="EMBL" id="BBH25799.1"/>
    </source>
</evidence>
<dbReference type="GO" id="GO:0016791">
    <property type="term" value="F:phosphatase activity"/>
    <property type="evidence" value="ECO:0007669"/>
    <property type="project" value="TreeGrafter"/>
</dbReference>
<name>A0A3G9JRU2_9FIRM</name>
<dbReference type="Gene3D" id="3.40.50.1000">
    <property type="entry name" value="HAD superfamily/HAD-like"/>
    <property type="match status" value="1"/>
</dbReference>
<organism evidence="1 2">
    <name type="scientific">Intestinibaculum porci</name>
    <dbReference type="NCBI Taxonomy" id="2487118"/>
    <lineage>
        <taxon>Bacteria</taxon>
        <taxon>Bacillati</taxon>
        <taxon>Bacillota</taxon>
        <taxon>Erysipelotrichia</taxon>
        <taxon>Erysipelotrichales</taxon>
        <taxon>Erysipelotrichaceae</taxon>
        <taxon>Intestinibaculum</taxon>
    </lineage>
</organism>
<reference evidence="1 2" key="1">
    <citation type="submission" date="2018-11" db="EMBL/GenBank/DDBJ databases">
        <title>Novel Erysipelotrichaceae bacterium isolated from small intestine of a swine.</title>
        <authorList>
            <person name="Kim J.S."/>
            <person name="Choe H."/>
            <person name="Lee Y.R."/>
            <person name="Kim K.M."/>
            <person name="Park D.S."/>
        </authorList>
    </citation>
    <scope>NUCLEOTIDE SEQUENCE [LARGE SCALE GENOMIC DNA]</scope>
    <source>
        <strain evidence="1 2">SG0102</strain>
    </source>
</reference>
<dbReference type="SFLD" id="SFLDG01140">
    <property type="entry name" value="C2.B:_Phosphomannomutase_and_P"/>
    <property type="match status" value="1"/>
</dbReference>
<dbReference type="InterPro" id="IPR000150">
    <property type="entry name" value="Cof"/>
</dbReference>
<sequence length="264" mass="30204">MNKKMIFFDIDGTLIEVSKNIYRILPEVEEALNQLKANGHDVFLATGRCECFIVDGVSYYPFSGMVTCNGGRVDYHHEPLYRNIVPVKGIVETMKLCSEYEMNYYFENSENIYIKDKQDPTHIQFAKKWGMKDEICVDDFDPFKIETYIGMIYCAHVEDIPEMKRRLSPYFELQKHRSAHSFDLTLKNTSKALGIEKMVEKLGRSMHDTIAFGDGNNDLEMLKSVGLGIAMGNAVEPCKKAADYITDAIDEHGIVNALKHFELI</sequence>
<dbReference type="EMBL" id="AP019309">
    <property type="protein sequence ID" value="BBH25799.1"/>
    <property type="molecule type" value="Genomic_DNA"/>
</dbReference>
<dbReference type="AlphaFoldDB" id="A0A3G9JRU2"/>